<keyword evidence="1" id="KW-0472">Membrane</keyword>
<dbReference type="EMBL" id="JANUCT010000008">
    <property type="protein sequence ID" value="MCS3903386.1"/>
    <property type="molecule type" value="Genomic_DNA"/>
</dbReference>
<evidence type="ECO:0000313" key="3">
    <source>
        <dbReference type="Proteomes" id="UP001204445"/>
    </source>
</evidence>
<dbReference type="Proteomes" id="UP001204445">
    <property type="component" value="Unassembled WGS sequence"/>
</dbReference>
<dbReference type="AlphaFoldDB" id="A0AAE3L1N6"/>
<protein>
    <recommendedName>
        <fullName evidence="4">DUF3311 domain-containing protein</fullName>
    </recommendedName>
</protein>
<gene>
    <name evidence="2" type="ORF">J2T55_001407</name>
</gene>
<keyword evidence="3" id="KW-1185">Reference proteome</keyword>
<evidence type="ECO:0000256" key="1">
    <source>
        <dbReference type="SAM" id="Phobius"/>
    </source>
</evidence>
<feature type="transmembrane region" description="Helical" evidence="1">
    <location>
        <begin position="34"/>
        <end position="60"/>
    </location>
</feature>
<evidence type="ECO:0008006" key="4">
    <source>
        <dbReference type="Google" id="ProtNLM"/>
    </source>
</evidence>
<sequence length="77" mass="8805">MRAAVFVLLILATTTLSTLPFVFQWSNRIEPTLLGLPFAFLWQFGLALLAAIFFVGWYLADKRRGRLDVDVTMGDRR</sequence>
<comment type="caution">
    <text evidence="2">The sequence shown here is derived from an EMBL/GenBank/DDBJ whole genome shotgun (WGS) entry which is preliminary data.</text>
</comment>
<evidence type="ECO:0000313" key="2">
    <source>
        <dbReference type="EMBL" id="MCS3903386.1"/>
    </source>
</evidence>
<accession>A0AAE3L1N6</accession>
<keyword evidence="1" id="KW-1133">Transmembrane helix</keyword>
<name>A0AAE3L1N6_9GAMM</name>
<proteinExistence type="predicted"/>
<reference evidence="2" key="1">
    <citation type="submission" date="2022-08" db="EMBL/GenBank/DDBJ databases">
        <title>Genomic Encyclopedia of Type Strains, Phase III (KMG-III): the genomes of soil and plant-associated and newly described type strains.</title>
        <authorList>
            <person name="Whitman W."/>
        </authorList>
    </citation>
    <scope>NUCLEOTIDE SEQUENCE</scope>
    <source>
        <strain evidence="2">HMT 1</strain>
    </source>
</reference>
<organism evidence="2 3">
    <name type="scientific">Methylohalomonas lacus</name>
    <dbReference type="NCBI Taxonomy" id="398773"/>
    <lineage>
        <taxon>Bacteria</taxon>
        <taxon>Pseudomonadati</taxon>
        <taxon>Pseudomonadota</taxon>
        <taxon>Gammaproteobacteria</taxon>
        <taxon>Methylohalomonadales</taxon>
        <taxon>Methylohalomonadaceae</taxon>
        <taxon>Methylohalomonas</taxon>
    </lineage>
</organism>
<dbReference type="RefSeq" id="WP_259055114.1">
    <property type="nucleotide sequence ID" value="NZ_JANUCT010000008.1"/>
</dbReference>
<keyword evidence="1" id="KW-0812">Transmembrane</keyword>